<evidence type="ECO:0000259" key="5">
    <source>
        <dbReference type="Pfam" id="PF01523"/>
    </source>
</evidence>
<reference evidence="8 9" key="1">
    <citation type="submission" date="2021-05" db="EMBL/GenBank/DDBJ databases">
        <title>Bacteria Genome sequencing.</title>
        <authorList>
            <person name="Takabe Y."/>
            <person name="Nakajima Y."/>
            <person name="Suzuki S."/>
            <person name="Shiozaki T."/>
        </authorList>
    </citation>
    <scope>NUCLEOTIDE SEQUENCE [LARGE SCALE GENOMIC DNA]</scope>
    <source>
        <strain evidence="8 9">AI_62</strain>
    </source>
</reference>
<evidence type="ECO:0000313" key="9">
    <source>
        <dbReference type="Proteomes" id="UP000786693"/>
    </source>
</evidence>
<dbReference type="SUPFAM" id="SSF111283">
    <property type="entry name" value="Putative modulator of DNA gyrase, PmbA/TldD"/>
    <property type="match status" value="1"/>
</dbReference>
<name>A0ABQ4NKD3_9RHOB</name>
<dbReference type="InterPro" id="IPR035068">
    <property type="entry name" value="TldD/PmbA_N"/>
</dbReference>
<evidence type="ECO:0000256" key="1">
    <source>
        <dbReference type="ARBA" id="ARBA00005836"/>
    </source>
</evidence>
<feature type="domain" description="Metalloprotease TldD/E central" evidence="7">
    <location>
        <begin position="128"/>
        <end position="229"/>
    </location>
</feature>
<keyword evidence="2" id="KW-0645">Protease</keyword>
<dbReference type="InterPro" id="IPR002510">
    <property type="entry name" value="Metalloprtase-TldD/E_N"/>
</dbReference>
<dbReference type="Pfam" id="PF19290">
    <property type="entry name" value="PmbA_TldD_2nd"/>
    <property type="match status" value="1"/>
</dbReference>
<dbReference type="PANTHER" id="PTHR30624">
    <property type="entry name" value="UNCHARACTERIZED PROTEIN TLDD AND PMBA"/>
    <property type="match status" value="1"/>
</dbReference>
<dbReference type="InterPro" id="IPR045570">
    <property type="entry name" value="Metalloprtase-TldD/E_cen_dom"/>
</dbReference>
<dbReference type="NCBIfam" id="NF008006">
    <property type="entry name" value="PRK10735.1"/>
    <property type="match status" value="1"/>
</dbReference>
<organism evidence="8 9">
    <name type="scientific">Jannaschia pagri</name>
    <dbReference type="NCBI Taxonomy" id="2829797"/>
    <lineage>
        <taxon>Bacteria</taxon>
        <taxon>Pseudomonadati</taxon>
        <taxon>Pseudomonadota</taxon>
        <taxon>Alphaproteobacteria</taxon>
        <taxon>Rhodobacterales</taxon>
        <taxon>Roseobacteraceae</taxon>
        <taxon>Jannaschia</taxon>
    </lineage>
</organism>
<accession>A0ABQ4NKD3</accession>
<dbReference type="Pfam" id="PF19289">
    <property type="entry name" value="PmbA_TldD_3rd"/>
    <property type="match status" value="1"/>
</dbReference>
<dbReference type="InterPro" id="IPR045569">
    <property type="entry name" value="Metalloprtase-TldD/E_C"/>
</dbReference>
<feature type="domain" description="Metalloprotease TldD/E C-terminal" evidence="6">
    <location>
        <begin position="237"/>
        <end position="470"/>
    </location>
</feature>
<dbReference type="InterPro" id="IPR025502">
    <property type="entry name" value="TldD"/>
</dbReference>
<evidence type="ECO:0000259" key="7">
    <source>
        <dbReference type="Pfam" id="PF19290"/>
    </source>
</evidence>
<dbReference type="RefSeq" id="WP_220748368.1">
    <property type="nucleotide sequence ID" value="NZ_BPFH01000002.1"/>
</dbReference>
<comment type="similarity">
    <text evidence="1">Belongs to the peptidase U62 family.</text>
</comment>
<evidence type="ECO:0000256" key="3">
    <source>
        <dbReference type="ARBA" id="ARBA00022801"/>
    </source>
</evidence>
<evidence type="ECO:0000256" key="2">
    <source>
        <dbReference type="ARBA" id="ARBA00022670"/>
    </source>
</evidence>
<keyword evidence="9" id="KW-1185">Reference proteome</keyword>
<keyword evidence="3" id="KW-0378">Hydrolase</keyword>
<gene>
    <name evidence="8" type="primary">tldD</name>
    <name evidence="8" type="ORF">JANAI62_14960</name>
</gene>
<evidence type="ECO:0000256" key="4">
    <source>
        <dbReference type="ARBA" id="ARBA00023049"/>
    </source>
</evidence>
<dbReference type="InterPro" id="IPR051463">
    <property type="entry name" value="Peptidase_U62_metallo"/>
</dbReference>
<proteinExistence type="inferred from homology"/>
<evidence type="ECO:0000259" key="6">
    <source>
        <dbReference type="Pfam" id="PF19289"/>
    </source>
</evidence>
<dbReference type="Pfam" id="PF01523">
    <property type="entry name" value="PmbA_TldD_1st"/>
    <property type="match status" value="1"/>
</dbReference>
<dbReference type="PIRSF" id="PIRSF004919">
    <property type="entry name" value="TldD"/>
    <property type="match status" value="1"/>
</dbReference>
<dbReference type="Proteomes" id="UP000786693">
    <property type="component" value="Unassembled WGS sequence"/>
</dbReference>
<feature type="domain" description="Metalloprotease TldD/E N-terminal" evidence="5">
    <location>
        <begin position="33"/>
        <end position="93"/>
    </location>
</feature>
<dbReference type="InterPro" id="IPR036059">
    <property type="entry name" value="TldD/PmbA_sf"/>
</dbReference>
<sequence length="473" mass="49430">MTDAPFRPFETALDRDGALSVLRDTLAGADDGELFLERRRSEMIVFDDGRVKTASYDASEGFGLRAVRGETAGYAHSTEISEQALRRAAETARLAVGDGGGTMADAPAGTNRKLYTDSDPIAGHAFSVKLDTLKEIDAFVRDLDSRVVQVTASMAASLQEVEILREDGQSVADTRPMVRLNVSVIVEENGRRESGSAGGGGRIGLTSLMTRDHWQGVAREALRVAVVNLAAVPAPAGVMDVALGNGWPGILLHEAVGHGLEGDFNRKGQSAFAGLMGQRVAAPGVTVLDDGTLPDRRGSITVDDEGTPSAKNTLIEDGILVGYMQDRQNARLMGVSPTGNGRRESYAHIPMPRMTNTYMLGGDVSPGDIVADVKDGIYAVGFGGGQVDITNGKFVFSCTEAYRVQDGKIGAPVKGATLIGDGATALTNIRAVGNDMSLDPGMGNCGKQGQWVPVGVGQPTLLIGGLTVGGSAA</sequence>
<dbReference type="PANTHER" id="PTHR30624:SF4">
    <property type="entry name" value="METALLOPROTEASE TLDD"/>
    <property type="match status" value="1"/>
</dbReference>
<dbReference type="Gene3D" id="3.30.2290.10">
    <property type="entry name" value="PmbA/TldD superfamily"/>
    <property type="match status" value="1"/>
</dbReference>
<protein>
    <submittedName>
        <fullName evidence="8">Peptidase C69</fullName>
    </submittedName>
</protein>
<keyword evidence="4" id="KW-0482">Metalloprotease</keyword>
<comment type="caution">
    <text evidence="8">The sequence shown here is derived from an EMBL/GenBank/DDBJ whole genome shotgun (WGS) entry which is preliminary data.</text>
</comment>
<evidence type="ECO:0000313" key="8">
    <source>
        <dbReference type="EMBL" id="GIT94873.1"/>
    </source>
</evidence>
<dbReference type="EMBL" id="BPFH01000002">
    <property type="protein sequence ID" value="GIT94873.1"/>
    <property type="molecule type" value="Genomic_DNA"/>
</dbReference>